<dbReference type="PANTHER" id="PTHR43401:SF3">
    <property type="entry name" value="L-GALACTONATE-5-DEHYDROGENASE"/>
    <property type="match status" value="1"/>
</dbReference>
<evidence type="ECO:0000259" key="2">
    <source>
        <dbReference type="Pfam" id="PF00107"/>
    </source>
</evidence>
<dbReference type="Pfam" id="PF00107">
    <property type="entry name" value="ADH_zinc_N"/>
    <property type="match status" value="1"/>
</dbReference>
<gene>
    <name evidence="4" type="ORF">JI741_31345</name>
</gene>
<evidence type="ECO:0000313" key="4">
    <source>
        <dbReference type="EMBL" id="MBL0745771.1"/>
    </source>
</evidence>
<dbReference type="Proteomes" id="UP000613030">
    <property type="component" value="Unassembled WGS sequence"/>
</dbReference>
<accession>A0ABS1L224</accession>
<evidence type="ECO:0000259" key="3">
    <source>
        <dbReference type="Pfam" id="PF08240"/>
    </source>
</evidence>
<dbReference type="InterPro" id="IPR013154">
    <property type="entry name" value="ADH-like_N"/>
</dbReference>
<dbReference type="PANTHER" id="PTHR43401">
    <property type="entry name" value="L-THREONINE 3-DEHYDROGENASE"/>
    <property type="match status" value="1"/>
</dbReference>
<protein>
    <submittedName>
        <fullName evidence="4">Zinc-binding alcohol dehydrogenase family protein</fullName>
    </submittedName>
</protein>
<dbReference type="InterPro" id="IPR013149">
    <property type="entry name" value="ADH-like_C"/>
</dbReference>
<dbReference type="InterPro" id="IPR050129">
    <property type="entry name" value="Zn_alcohol_dh"/>
</dbReference>
<feature type="domain" description="Alcohol dehydrogenase-like N-terminal" evidence="3">
    <location>
        <begin position="24"/>
        <end position="127"/>
    </location>
</feature>
<evidence type="ECO:0000256" key="1">
    <source>
        <dbReference type="ARBA" id="ARBA00023002"/>
    </source>
</evidence>
<comment type="caution">
    <text evidence="4">The sequence shown here is derived from an EMBL/GenBank/DDBJ whole genome shotgun (WGS) entry which is preliminary data.</text>
</comment>
<dbReference type="InterPro" id="IPR036291">
    <property type="entry name" value="NAD(P)-bd_dom_sf"/>
</dbReference>
<dbReference type="Gene3D" id="3.90.180.10">
    <property type="entry name" value="Medium-chain alcohol dehydrogenases, catalytic domain"/>
    <property type="match status" value="1"/>
</dbReference>
<dbReference type="RefSeq" id="WP_202016402.1">
    <property type="nucleotide sequence ID" value="NZ_JAERRB010000019.1"/>
</dbReference>
<dbReference type="SUPFAM" id="SSF50129">
    <property type="entry name" value="GroES-like"/>
    <property type="match status" value="1"/>
</dbReference>
<dbReference type="InterPro" id="IPR011032">
    <property type="entry name" value="GroES-like_sf"/>
</dbReference>
<keyword evidence="1" id="KW-0560">Oxidoreductase</keyword>
<reference evidence="4 5" key="1">
    <citation type="submission" date="2021-01" db="EMBL/GenBank/DDBJ databases">
        <title>Chryseolinea sp. Jin1 Genome sequencing and assembly.</title>
        <authorList>
            <person name="Kim I."/>
        </authorList>
    </citation>
    <scope>NUCLEOTIDE SEQUENCE [LARGE SCALE GENOMIC DNA]</scope>
    <source>
        <strain evidence="4 5">Jin1</strain>
    </source>
</reference>
<keyword evidence="5" id="KW-1185">Reference proteome</keyword>
<dbReference type="Pfam" id="PF08240">
    <property type="entry name" value="ADH_N"/>
    <property type="match status" value="1"/>
</dbReference>
<feature type="domain" description="Alcohol dehydrogenase-like C-terminal" evidence="2">
    <location>
        <begin position="168"/>
        <end position="294"/>
    </location>
</feature>
<dbReference type="Gene3D" id="3.40.50.720">
    <property type="entry name" value="NAD(P)-binding Rossmann-like Domain"/>
    <property type="match status" value="1"/>
</dbReference>
<proteinExistence type="predicted"/>
<dbReference type="EMBL" id="JAERRB010000019">
    <property type="protein sequence ID" value="MBL0745771.1"/>
    <property type="molecule type" value="Genomic_DNA"/>
</dbReference>
<name>A0ABS1L224_9BACT</name>
<evidence type="ECO:0000313" key="5">
    <source>
        <dbReference type="Proteomes" id="UP000613030"/>
    </source>
</evidence>
<dbReference type="SUPFAM" id="SSF51735">
    <property type="entry name" value="NAD(P)-binding Rossmann-fold domains"/>
    <property type="match status" value="1"/>
</dbReference>
<dbReference type="CDD" id="cd08261">
    <property type="entry name" value="Zn_ADH7"/>
    <property type="match status" value="1"/>
</dbReference>
<organism evidence="4 5">
    <name type="scientific">Chryseolinea lacunae</name>
    <dbReference type="NCBI Taxonomy" id="2801331"/>
    <lineage>
        <taxon>Bacteria</taxon>
        <taxon>Pseudomonadati</taxon>
        <taxon>Bacteroidota</taxon>
        <taxon>Cytophagia</taxon>
        <taxon>Cytophagales</taxon>
        <taxon>Fulvivirgaceae</taxon>
        <taxon>Chryseolinea</taxon>
    </lineage>
</organism>
<sequence>MKTITCVEPGKFEFVDRDFPSLRKGHALVKIKRIGVCGTDLHAYEGTQPYFTYPRVLGHELGCEYVAGDAPGFRTGENITIIPYDHCGQCLPCRKGNTNCCQQLKVLGVHTDGGMVEYLSVPSHLLVHGQGLPLDTLALIEPFCIAAHGVRRANVGPDDHVLIVGAGPIGLATMEFCLVAGAKVISLDVNENRLAFSKGLGVSFALHAQEDNVQELVREITSGDMASVVIDATGNIGAINNAFSYLAHSGRYVLIGLQKNTITVNHPEFHKREATLMSSRNATRTDFEFVLQTVNKGLIDPTQFITRRIPFDAVAEDFHLISAQPDMIKAMIEI</sequence>